<protein>
    <submittedName>
        <fullName evidence="2">Helix-turn-helix domain-containing protein</fullName>
    </submittedName>
</protein>
<dbReference type="EMBL" id="JBHLTS010000015">
    <property type="protein sequence ID" value="MFC0513507.1"/>
    <property type="molecule type" value="Genomic_DNA"/>
</dbReference>
<dbReference type="InterPro" id="IPR038461">
    <property type="entry name" value="Schlafen_AlbA_2_dom_sf"/>
</dbReference>
<organism evidence="2 3">
    <name type="scientific">Mucilaginibacter angelicae</name>
    <dbReference type="NCBI Taxonomy" id="869718"/>
    <lineage>
        <taxon>Bacteria</taxon>
        <taxon>Pseudomonadati</taxon>
        <taxon>Bacteroidota</taxon>
        <taxon>Sphingobacteriia</taxon>
        <taxon>Sphingobacteriales</taxon>
        <taxon>Sphingobacteriaceae</taxon>
        <taxon>Mucilaginibacter</taxon>
    </lineage>
</organism>
<dbReference type="InterPro" id="IPR007421">
    <property type="entry name" value="Schlafen_AlbA_2_dom"/>
</dbReference>
<sequence length="109" mass="12812">MLIGVEDNKNIIGLEKDFNSFSKNDKLDEFQKHFDNLISKTLGNRFHHYLKIDFPMMNGKTICVITIKEKSSEPVYVTNETGQETFYIRRTASTIDLKPSEMQKYIYEH</sequence>
<evidence type="ECO:0000259" key="1">
    <source>
        <dbReference type="Pfam" id="PF04326"/>
    </source>
</evidence>
<name>A0ABV6L2C9_9SPHI</name>
<dbReference type="Gene3D" id="3.30.950.30">
    <property type="entry name" value="Schlafen, AAA domain"/>
    <property type="match status" value="1"/>
</dbReference>
<comment type="caution">
    <text evidence="2">The sequence shown here is derived from an EMBL/GenBank/DDBJ whole genome shotgun (WGS) entry which is preliminary data.</text>
</comment>
<feature type="domain" description="Schlafen AlbA-2" evidence="1">
    <location>
        <begin position="2"/>
        <end position="95"/>
    </location>
</feature>
<dbReference type="Pfam" id="PF04326">
    <property type="entry name" value="SLFN_AlbA_2"/>
    <property type="match status" value="1"/>
</dbReference>
<keyword evidence="3" id="KW-1185">Reference proteome</keyword>
<accession>A0ABV6L2C9</accession>
<reference evidence="2 3" key="1">
    <citation type="submission" date="2024-09" db="EMBL/GenBank/DDBJ databases">
        <authorList>
            <person name="Sun Q."/>
            <person name="Mori K."/>
        </authorList>
    </citation>
    <scope>NUCLEOTIDE SEQUENCE [LARGE SCALE GENOMIC DNA]</scope>
    <source>
        <strain evidence="2 3">NCAIM B.02415</strain>
    </source>
</reference>
<dbReference type="Proteomes" id="UP001589828">
    <property type="component" value="Unassembled WGS sequence"/>
</dbReference>
<evidence type="ECO:0000313" key="2">
    <source>
        <dbReference type="EMBL" id="MFC0513507.1"/>
    </source>
</evidence>
<proteinExistence type="predicted"/>
<dbReference type="RefSeq" id="WP_377021371.1">
    <property type="nucleotide sequence ID" value="NZ_JBHLTS010000015.1"/>
</dbReference>
<gene>
    <name evidence="2" type="ORF">ACFFGT_04820</name>
</gene>
<evidence type="ECO:0000313" key="3">
    <source>
        <dbReference type="Proteomes" id="UP001589828"/>
    </source>
</evidence>